<accession>A0A1C1CEU3</accession>
<dbReference type="GO" id="GO:0061631">
    <property type="term" value="F:ubiquitin conjugating enzyme activity"/>
    <property type="evidence" value="ECO:0007669"/>
    <property type="project" value="UniProtKB-EC"/>
</dbReference>
<sequence>MAAQKRIAKELGDLAKSPPAGMTVGLADESNIFEWRVTIEGPTGSPYAGYLFAMNLTLPQNYPFKPPTVTFATKIYHPNISNDSPPNSGIMCLGMLRETDWKPSTKIFAVLEFARQLLKVADYVALHAEPNPDDAVEAKIADQYRTDKAAFEKEARDWCKRYAKPMK</sequence>
<dbReference type="VEuPathDB" id="FungiDB:G647_02418"/>
<dbReference type="PROSITE" id="PS50127">
    <property type="entry name" value="UBC_2"/>
    <property type="match status" value="1"/>
</dbReference>
<dbReference type="GO" id="GO:0005524">
    <property type="term" value="F:ATP binding"/>
    <property type="evidence" value="ECO:0007669"/>
    <property type="project" value="UniProtKB-KW"/>
</dbReference>
<evidence type="ECO:0000256" key="5">
    <source>
        <dbReference type="ARBA" id="ARBA00022840"/>
    </source>
</evidence>
<keyword evidence="2" id="KW-0808">Transferase</keyword>
<reference evidence="8" key="1">
    <citation type="submission" date="2015-07" db="EMBL/GenBank/DDBJ databases">
        <authorList>
            <person name="Teixeira M.M."/>
            <person name="Souza R.C."/>
            <person name="Almeida L.G."/>
            <person name="Vicente V.A."/>
            <person name="de Hoog S."/>
            <person name="Bocca A.L."/>
            <person name="de Almeida S.R."/>
            <person name="Vasconcelos A.T."/>
            <person name="Felipe M.S."/>
        </authorList>
    </citation>
    <scope>NUCLEOTIDE SEQUENCE [LARGE SCALE GENOMIC DNA]</scope>
    <source>
        <strain evidence="8">KSF</strain>
    </source>
</reference>
<dbReference type="SMART" id="SM00212">
    <property type="entry name" value="UBCc"/>
    <property type="match status" value="1"/>
</dbReference>
<dbReference type="eggNOG" id="KOG0417">
    <property type="taxonomic scope" value="Eukaryota"/>
</dbReference>
<dbReference type="EMBL" id="LGRB01000014">
    <property type="protein sequence ID" value="OCT47002.1"/>
    <property type="molecule type" value="Genomic_DNA"/>
</dbReference>
<evidence type="ECO:0000256" key="4">
    <source>
        <dbReference type="ARBA" id="ARBA00022786"/>
    </source>
</evidence>
<dbReference type="PANTHER" id="PTHR24067">
    <property type="entry name" value="UBIQUITIN-CONJUGATING ENZYME E2"/>
    <property type="match status" value="1"/>
</dbReference>
<dbReference type="Pfam" id="PF00179">
    <property type="entry name" value="UQ_con"/>
    <property type="match status" value="1"/>
</dbReference>
<feature type="domain" description="UBC core" evidence="6">
    <location>
        <begin position="2"/>
        <end position="164"/>
    </location>
</feature>
<dbReference type="InterPro" id="IPR016135">
    <property type="entry name" value="UBQ-conjugating_enzyme/RWD"/>
</dbReference>
<protein>
    <recommendedName>
        <fullName evidence="1">E2 ubiquitin-conjugating enzyme</fullName>
        <ecNumber evidence="1">2.3.2.23</ecNumber>
    </recommendedName>
</protein>
<evidence type="ECO:0000256" key="2">
    <source>
        <dbReference type="ARBA" id="ARBA00022679"/>
    </source>
</evidence>
<keyword evidence="8" id="KW-1185">Reference proteome</keyword>
<dbReference type="Gene3D" id="3.10.110.10">
    <property type="entry name" value="Ubiquitin Conjugating Enzyme"/>
    <property type="match status" value="1"/>
</dbReference>
<name>A0A1C1CEU3_9EURO</name>
<keyword evidence="4" id="KW-0833">Ubl conjugation pathway</keyword>
<evidence type="ECO:0000259" key="6">
    <source>
        <dbReference type="PROSITE" id="PS50127"/>
    </source>
</evidence>
<keyword evidence="3" id="KW-0547">Nucleotide-binding</keyword>
<dbReference type="FunFam" id="3.10.110.10:FF:000060">
    <property type="entry name" value="Ubiquitin conjugating enzyme (UbcB)"/>
    <property type="match status" value="1"/>
</dbReference>
<gene>
    <name evidence="7" type="primary">ubcB</name>
    <name evidence="7" type="ORF">CLCR_02595</name>
</gene>
<organism evidence="7 8">
    <name type="scientific">Cladophialophora carrionii</name>
    <dbReference type="NCBI Taxonomy" id="86049"/>
    <lineage>
        <taxon>Eukaryota</taxon>
        <taxon>Fungi</taxon>
        <taxon>Dikarya</taxon>
        <taxon>Ascomycota</taxon>
        <taxon>Pezizomycotina</taxon>
        <taxon>Eurotiomycetes</taxon>
        <taxon>Chaetothyriomycetidae</taxon>
        <taxon>Chaetothyriales</taxon>
        <taxon>Herpotrichiellaceae</taxon>
        <taxon>Cladophialophora</taxon>
    </lineage>
</organism>
<evidence type="ECO:0000313" key="8">
    <source>
        <dbReference type="Proteomes" id="UP000094526"/>
    </source>
</evidence>
<proteinExistence type="predicted"/>
<dbReference type="STRING" id="86049.A0A1C1CEU3"/>
<dbReference type="InterPro" id="IPR050113">
    <property type="entry name" value="Ub_conjugating_enzyme"/>
</dbReference>
<dbReference type="InterPro" id="IPR000608">
    <property type="entry name" value="UBC"/>
</dbReference>
<evidence type="ECO:0000313" key="7">
    <source>
        <dbReference type="EMBL" id="OCT47002.1"/>
    </source>
</evidence>
<evidence type="ECO:0000256" key="1">
    <source>
        <dbReference type="ARBA" id="ARBA00012486"/>
    </source>
</evidence>
<dbReference type="EC" id="2.3.2.23" evidence="1"/>
<keyword evidence="5" id="KW-0067">ATP-binding</keyword>
<comment type="caution">
    <text evidence="7">The sequence shown here is derived from an EMBL/GenBank/DDBJ whole genome shotgun (WGS) entry which is preliminary data.</text>
</comment>
<dbReference type="OrthoDB" id="9978460at2759"/>
<dbReference type="SUPFAM" id="SSF54495">
    <property type="entry name" value="UBC-like"/>
    <property type="match status" value="1"/>
</dbReference>
<dbReference type="AlphaFoldDB" id="A0A1C1CEU3"/>
<evidence type="ECO:0000256" key="3">
    <source>
        <dbReference type="ARBA" id="ARBA00022741"/>
    </source>
</evidence>
<dbReference type="VEuPathDB" id="FungiDB:CLCR_02595"/>
<dbReference type="Proteomes" id="UP000094526">
    <property type="component" value="Unassembled WGS sequence"/>
</dbReference>